<keyword evidence="2" id="KW-1185">Reference proteome</keyword>
<dbReference type="EMBL" id="CABIJS010000166">
    <property type="protein sequence ID" value="VUZ45302.1"/>
    <property type="molecule type" value="Genomic_DNA"/>
</dbReference>
<dbReference type="Proteomes" id="UP000321570">
    <property type="component" value="Unassembled WGS sequence"/>
</dbReference>
<evidence type="ECO:0000313" key="1">
    <source>
        <dbReference type="EMBL" id="VUZ45302.1"/>
    </source>
</evidence>
<name>A0A564YDE6_HYMDI</name>
<sequence>MSKPRTIHKALLPKDSIFPNSSSYAKKALATTTTVYVRDNLLNSTWAGVIRAQRGSYAAKSSELEMCPLDIIFNFLAFHHLQIMEFRKVNSAINMTLFGTFRKTLLKIPGGSNIQKFKWKTFALRLWLK</sequence>
<protein>
    <submittedName>
        <fullName evidence="1">Uncharacterized protein</fullName>
    </submittedName>
</protein>
<reference evidence="1 2" key="1">
    <citation type="submission" date="2019-07" db="EMBL/GenBank/DDBJ databases">
        <authorList>
            <person name="Jastrzebski P J."/>
            <person name="Paukszto L."/>
            <person name="Jastrzebski P J."/>
        </authorList>
    </citation>
    <scope>NUCLEOTIDE SEQUENCE [LARGE SCALE GENOMIC DNA]</scope>
    <source>
        <strain evidence="1 2">WMS-il1</strain>
    </source>
</reference>
<accession>A0A564YDE6</accession>
<organism evidence="1 2">
    <name type="scientific">Hymenolepis diminuta</name>
    <name type="common">Rat tapeworm</name>
    <dbReference type="NCBI Taxonomy" id="6216"/>
    <lineage>
        <taxon>Eukaryota</taxon>
        <taxon>Metazoa</taxon>
        <taxon>Spiralia</taxon>
        <taxon>Lophotrochozoa</taxon>
        <taxon>Platyhelminthes</taxon>
        <taxon>Cestoda</taxon>
        <taxon>Eucestoda</taxon>
        <taxon>Cyclophyllidea</taxon>
        <taxon>Hymenolepididae</taxon>
        <taxon>Hymenolepis</taxon>
    </lineage>
</organism>
<proteinExistence type="predicted"/>
<dbReference type="AlphaFoldDB" id="A0A564YDE6"/>
<gene>
    <name evidence="1" type="ORF">WMSIL1_LOCUS5349</name>
</gene>
<evidence type="ECO:0000313" key="2">
    <source>
        <dbReference type="Proteomes" id="UP000321570"/>
    </source>
</evidence>